<reference evidence="9" key="2">
    <citation type="submission" date="2016-04" db="UniProtKB">
        <authorList>
            <consortium name="EnsemblMetazoa"/>
        </authorList>
    </citation>
    <scope>IDENTIFICATION</scope>
</reference>
<comment type="catalytic activity">
    <reaction evidence="6 7">
        <text>L-threonylcarbamoyladenylate + adenosine(37) in tRNA = N(6)-L-threonylcarbamoyladenosine(37) in tRNA + AMP + H(+)</text>
        <dbReference type="Rhea" id="RHEA:37059"/>
        <dbReference type="Rhea" id="RHEA-COMP:10162"/>
        <dbReference type="Rhea" id="RHEA-COMP:10163"/>
        <dbReference type="ChEBI" id="CHEBI:15378"/>
        <dbReference type="ChEBI" id="CHEBI:73682"/>
        <dbReference type="ChEBI" id="CHEBI:74411"/>
        <dbReference type="ChEBI" id="CHEBI:74418"/>
        <dbReference type="ChEBI" id="CHEBI:456215"/>
        <dbReference type="EC" id="2.3.1.234"/>
    </reaction>
</comment>
<organism evidence="9 10">
    <name type="scientific">Atta cephalotes</name>
    <name type="common">Leafcutter ant</name>
    <dbReference type="NCBI Taxonomy" id="12957"/>
    <lineage>
        <taxon>Eukaryota</taxon>
        <taxon>Metazoa</taxon>
        <taxon>Ecdysozoa</taxon>
        <taxon>Arthropoda</taxon>
        <taxon>Hexapoda</taxon>
        <taxon>Insecta</taxon>
        <taxon>Pterygota</taxon>
        <taxon>Neoptera</taxon>
        <taxon>Endopterygota</taxon>
        <taxon>Hymenoptera</taxon>
        <taxon>Apocrita</taxon>
        <taxon>Aculeata</taxon>
        <taxon>Formicoidea</taxon>
        <taxon>Formicidae</taxon>
        <taxon>Myrmicinae</taxon>
        <taxon>Atta</taxon>
    </lineage>
</organism>
<accession>A0A158P3X8</accession>
<dbReference type="GO" id="GO:0061711">
    <property type="term" value="F:tRNA N(6)-L-threonylcarbamoyladenine synthase activity"/>
    <property type="evidence" value="ECO:0007669"/>
    <property type="project" value="UniProtKB-EC"/>
</dbReference>
<dbReference type="EMBL" id="ADTU01001343">
    <property type="status" value="NOT_ANNOTATED_CDS"/>
    <property type="molecule type" value="Genomic_DNA"/>
</dbReference>
<dbReference type="InterPro" id="IPR000905">
    <property type="entry name" value="Gcp-like_dom"/>
</dbReference>
<dbReference type="GO" id="GO:0046872">
    <property type="term" value="F:metal ion binding"/>
    <property type="evidence" value="ECO:0007669"/>
    <property type="project" value="UniProtKB-KW"/>
</dbReference>
<dbReference type="HAMAP" id="MF_01445">
    <property type="entry name" value="TsaD"/>
    <property type="match status" value="1"/>
</dbReference>
<dbReference type="OrthoDB" id="10259622at2759"/>
<comment type="cofactor">
    <cofactor evidence="7">
        <name>a divalent metal cation</name>
        <dbReference type="ChEBI" id="CHEBI:60240"/>
    </cofactor>
    <text evidence="7">Binds 1 divalent metal cation per subunit.</text>
</comment>
<dbReference type="Pfam" id="PF00814">
    <property type="entry name" value="TsaD"/>
    <property type="match status" value="1"/>
</dbReference>
<dbReference type="KEGG" id="acep:105627815"/>
<dbReference type="NCBIfam" id="TIGR00329">
    <property type="entry name" value="gcp_kae1"/>
    <property type="match status" value="1"/>
</dbReference>
<comment type="subunit">
    <text evidence="7">Homodimer.</text>
</comment>
<comment type="function">
    <text evidence="7">Required for the formation of a threonylcarbamoyl group on adenosine at position 37 (t(6)A37) in mitochondrial tRNAs that read codons beginning with adenine. Probably involved in the transfer of the threonylcarbamoyl moiety of threonylcarbamoyl-AMP (TC-AMP) to the N6 group of A37. Involved in mitochondrial genome maintenance.</text>
</comment>
<dbReference type="PRINTS" id="PR00789">
    <property type="entry name" value="OSIALOPTASE"/>
</dbReference>
<keyword evidence="2 7" id="KW-0808">Transferase</keyword>
<feature type="domain" description="Gcp-like" evidence="8">
    <location>
        <begin position="58"/>
        <end position="364"/>
    </location>
</feature>
<name>A0A158P3X8_ATTCE</name>
<evidence type="ECO:0000259" key="8">
    <source>
        <dbReference type="Pfam" id="PF00814"/>
    </source>
</evidence>
<dbReference type="SUPFAM" id="SSF53067">
    <property type="entry name" value="Actin-like ATPase domain"/>
    <property type="match status" value="1"/>
</dbReference>
<evidence type="ECO:0000256" key="3">
    <source>
        <dbReference type="ARBA" id="ARBA00022694"/>
    </source>
</evidence>
<dbReference type="InParanoid" id="A0A158P3X8"/>
<evidence type="ECO:0000313" key="9">
    <source>
        <dbReference type="EnsemblMetazoa" id="XP_012064486.1"/>
    </source>
</evidence>
<reference evidence="10" key="1">
    <citation type="journal article" date="2011" name="PLoS Genet.">
        <title>The genome sequence of the leaf-cutter ant Atta cephalotes reveals insights into its obligate symbiotic lifestyle.</title>
        <authorList>
            <person name="Suen G."/>
            <person name="Teiling C."/>
            <person name="Li L."/>
            <person name="Holt C."/>
            <person name="Abouheif E."/>
            <person name="Bornberg-Bauer E."/>
            <person name="Bouffard P."/>
            <person name="Caldera E.J."/>
            <person name="Cash E."/>
            <person name="Cavanaugh A."/>
            <person name="Denas O."/>
            <person name="Elhaik E."/>
            <person name="Fave M.J."/>
            <person name="Gadau J."/>
            <person name="Gibson J.D."/>
            <person name="Graur D."/>
            <person name="Grubbs K.J."/>
            <person name="Hagen D.E."/>
            <person name="Harkins T.T."/>
            <person name="Helmkampf M."/>
            <person name="Hu H."/>
            <person name="Johnson B.R."/>
            <person name="Kim J."/>
            <person name="Marsh S.E."/>
            <person name="Moeller J.A."/>
            <person name="Munoz-Torres M.C."/>
            <person name="Murphy M.C."/>
            <person name="Naughton M.C."/>
            <person name="Nigam S."/>
            <person name="Overson R."/>
            <person name="Rajakumar R."/>
            <person name="Reese J.T."/>
            <person name="Scott J.J."/>
            <person name="Smith C.R."/>
            <person name="Tao S."/>
            <person name="Tsutsui N.D."/>
            <person name="Viljakainen L."/>
            <person name="Wissler L."/>
            <person name="Yandell M.D."/>
            <person name="Zimmer F."/>
            <person name="Taylor J."/>
            <person name="Slater S.C."/>
            <person name="Clifton S.W."/>
            <person name="Warren W.C."/>
            <person name="Elsik C.G."/>
            <person name="Smith C.D."/>
            <person name="Weinstock G.M."/>
            <person name="Gerardo N.M."/>
            <person name="Currie C.R."/>
        </authorList>
    </citation>
    <scope>NUCLEOTIDE SEQUENCE [LARGE SCALE GENOMIC DNA]</scope>
</reference>
<evidence type="ECO:0000256" key="4">
    <source>
        <dbReference type="ARBA" id="ARBA00022723"/>
    </source>
</evidence>
<dbReference type="AlphaFoldDB" id="A0A158P3X8"/>
<proteinExistence type="inferred from homology"/>
<dbReference type="Proteomes" id="UP000005205">
    <property type="component" value="Unassembled WGS sequence"/>
</dbReference>
<keyword evidence="10" id="KW-1185">Reference proteome</keyword>
<protein>
    <recommendedName>
        <fullName evidence="1">N(6)-L-threonylcarbamoyladenine synthase</fullName>
        <ecNumber evidence="1">2.3.1.234</ecNumber>
    </recommendedName>
</protein>
<dbReference type="FunCoup" id="A0A158P3X8">
    <property type="interactions" value="1829"/>
</dbReference>
<dbReference type="PANTHER" id="PTHR11735">
    <property type="entry name" value="TRNA N6-ADENOSINE THREONYLCARBAMOYLTRANSFERASE"/>
    <property type="match status" value="1"/>
</dbReference>
<dbReference type="eggNOG" id="KOG2707">
    <property type="taxonomic scope" value="Eukaryota"/>
</dbReference>
<dbReference type="STRING" id="12957.A0A158P3X8"/>
<evidence type="ECO:0000256" key="5">
    <source>
        <dbReference type="ARBA" id="ARBA00023315"/>
    </source>
</evidence>
<evidence type="ECO:0000313" key="10">
    <source>
        <dbReference type="Proteomes" id="UP000005205"/>
    </source>
</evidence>
<comment type="similarity">
    <text evidence="7">Belongs to the KAE1 / TsaD family.</text>
</comment>
<evidence type="ECO:0000256" key="1">
    <source>
        <dbReference type="ARBA" id="ARBA00012156"/>
    </source>
</evidence>
<dbReference type="EnsemblMetazoa" id="XM_012209096.1">
    <property type="protein sequence ID" value="XP_012064486.1"/>
    <property type="gene ID" value="LOC105627815"/>
</dbReference>
<keyword evidence="4 7" id="KW-0479">Metal-binding</keyword>
<dbReference type="GO" id="GO:0002949">
    <property type="term" value="P:tRNA threonylcarbamoyladenosine modification"/>
    <property type="evidence" value="ECO:0007669"/>
    <property type="project" value="UniProtKB-UniRule"/>
</dbReference>
<keyword evidence="3 7" id="KW-0819">tRNA processing</keyword>
<dbReference type="CDD" id="cd24134">
    <property type="entry name" value="ASKHA_NBD_OSGEPL1_QRI7_euk"/>
    <property type="match status" value="1"/>
</dbReference>
<evidence type="ECO:0000256" key="2">
    <source>
        <dbReference type="ARBA" id="ARBA00022679"/>
    </source>
</evidence>
<sequence length="417" mass="46510">MAKCAYFLSRKTSLEFCQPRCSRLNVIRNFVNDRPAIILGIETSCDDTGCGIVDTTGKILGEAINSQYLTHLEHGGIIPSIAGKMHRQHITTVCENALKSANLRLRYIDAIAATTKPGLPLSLDVGNKFGKYLSRIGNKPYIPIHHMEAHALTVRMVQKVDFPYLVLLVSGGHSLLAIVENVDKFYTLGTTLDNAPGEILDKIARRLKLATIPEFSHMSGGQAIESAASKASDPTKFFFEPVLTTKRNCQFSFAGIWNKSFKYLDKEENFGVADSVAIPDVYNFCAAIQLVFTRHICLRTQRAMEFINNMNLIPQEQRTLVISGGVACNNFLAKSLEIVCSERGFKFVRTPPRLCNDNGVMIAWNGAEKWMANINVLQDRAEIEMVSIEKNASFGESWIERVQDADIKCKLVKLNRI</sequence>
<evidence type="ECO:0000256" key="7">
    <source>
        <dbReference type="HAMAP-Rule" id="MF_03179"/>
    </source>
</evidence>
<dbReference type="Gene3D" id="3.30.420.40">
    <property type="match status" value="2"/>
</dbReference>
<dbReference type="PANTHER" id="PTHR11735:SF6">
    <property type="entry name" value="TRNA N6-ADENOSINE THREONYLCARBAMOYLTRANSFERASE, MITOCHONDRIAL"/>
    <property type="match status" value="1"/>
</dbReference>
<comment type="subcellular location">
    <subcellularLocation>
        <location evidence="7">Mitochondrion</location>
    </subcellularLocation>
</comment>
<dbReference type="InterPro" id="IPR043129">
    <property type="entry name" value="ATPase_NBD"/>
</dbReference>
<dbReference type="EC" id="2.3.1.234" evidence="1"/>
<dbReference type="InterPro" id="IPR022450">
    <property type="entry name" value="TsaD"/>
</dbReference>
<keyword evidence="7" id="KW-0496">Mitochondrion</keyword>
<evidence type="ECO:0000256" key="6">
    <source>
        <dbReference type="ARBA" id="ARBA00048117"/>
    </source>
</evidence>
<keyword evidence="5 7" id="KW-0012">Acyltransferase</keyword>
<dbReference type="InterPro" id="IPR017861">
    <property type="entry name" value="KAE1/TsaD"/>
</dbReference>
<gene>
    <name evidence="9" type="primary">105627815</name>
</gene>
<dbReference type="GO" id="GO:0005739">
    <property type="term" value="C:mitochondrion"/>
    <property type="evidence" value="ECO:0007669"/>
    <property type="project" value="UniProtKB-SubCell"/>
</dbReference>